<feature type="compositionally biased region" description="Polar residues" evidence="1">
    <location>
        <begin position="1"/>
        <end position="11"/>
    </location>
</feature>
<evidence type="ECO:0000313" key="2">
    <source>
        <dbReference type="EMBL" id="OAQ41756.1"/>
    </source>
</evidence>
<sequence length="132" mass="15412">MENDQKNNYNDSFKRNGESNLADNEAKNLKYNEEENSYELDVESDDPDYQHPDPYDTAADDGEDMDSDWDEANPYVGDEYEKDHSLKDDLNNLGMHKTDSDHLKMSKRDEKNSHVPEDDRDDLDEEGYPINK</sequence>
<feature type="compositionally biased region" description="Acidic residues" evidence="1">
    <location>
        <begin position="118"/>
        <end position="132"/>
    </location>
</feature>
<accession>A0A179DKW8</accession>
<dbReference type="RefSeq" id="WP_068820787.1">
    <property type="nucleotide sequence ID" value="NZ_LWHJ01000011.1"/>
</dbReference>
<feature type="compositionally biased region" description="Basic and acidic residues" evidence="1">
    <location>
        <begin position="79"/>
        <end position="117"/>
    </location>
</feature>
<dbReference type="Proteomes" id="UP000078459">
    <property type="component" value="Unassembled WGS sequence"/>
</dbReference>
<dbReference type="EMBL" id="LWHJ01000011">
    <property type="protein sequence ID" value="OAQ41756.1"/>
    <property type="molecule type" value="Genomic_DNA"/>
</dbReference>
<keyword evidence="3" id="KW-1185">Reference proteome</keyword>
<feature type="region of interest" description="Disordered" evidence="1">
    <location>
        <begin position="1"/>
        <end position="132"/>
    </location>
</feature>
<organism evidence="2 3">
    <name type="scientific">Pedobacter psychrophilus</name>
    <dbReference type="NCBI Taxonomy" id="1826909"/>
    <lineage>
        <taxon>Bacteria</taxon>
        <taxon>Pseudomonadati</taxon>
        <taxon>Bacteroidota</taxon>
        <taxon>Sphingobacteriia</taxon>
        <taxon>Sphingobacteriales</taxon>
        <taxon>Sphingobacteriaceae</taxon>
        <taxon>Pedobacter</taxon>
    </lineage>
</organism>
<comment type="caution">
    <text evidence="2">The sequence shown here is derived from an EMBL/GenBank/DDBJ whole genome shotgun (WGS) entry which is preliminary data.</text>
</comment>
<protein>
    <submittedName>
        <fullName evidence="2">Uncharacterized protein</fullName>
    </submittedName>
</protein>
<reference evidence="2 3" key="2">
    <citation type="submission" date="2016-06" db="EMBL/GenBank/DDBJ databases">
        <title>Pedobacter psychrophilus sp. nov., isolated from Antarctic fragmentary rock.</title>
        <authorList>
            <person name="Svec P."/>
        </authorList>
    </citation>
    <scope>NUCLEOTIDE SEQUENCE [LARGE SCALE GENOMIC DNA]</scope>
    <source>
        <strain evidence="2 3">CCM 8644</strain>
    </source>
</reference>
<evidence type="ECO:0000256" key="1">
    <source>
        <dbReference type="SAM" id="MobiDB-lite"/>
    </source>
</evidence>
<gene>
    <name evidence="2" type="ORF">A5893_01175</name>
</gene>
<reference evidence="2 3" key="1">
    <citation type="submission" date="2016-04" db="EMBL/GenBank/DDBJ databases">
        <authorList>
            <person name="Evans L.H."/>
            <person name="Alamgir A."/>
            <person name="Owens N."/>
            <person name="Weber N.D."/>
            <person name="Virtaneva K."/>
            <person name="Barbian K."/>
            <person name="Babar A."/>
            <person name="Rosenke K."/>
        </authorList>
    </citation>
    <scope>NUCLEOTIDE SEQUENCE [LARGE SCALE GENOMIC DNA]</scope>
    <source>
        <strain evidence="2 3">CCM 8644</strain>
    </source>
</reference>
<feature type="compositionally biased region" description="Acidic residues" evidence="1">
    <location>
        <begin position="34"/>
        <end position="47"/>
    </location>
</feature>
<evidence type="ECO:0000313" key="3">
    <source>
        <dbReference type="Proteomes" id="UP000078459"/>
    </source>
</evidence>
<dbReference type="STRING" id="1826909.A5893_01175"/>
<name>A0A179DKW8_9SPHI</name>
<proteinExistence type="predicted"/>
<dbReference type="OrthoDB" id="714337at2"/>
<feature type="compositionally biased region" description="Acidic residues" evidence="1">
    <location>
        <begin position="58"/>
        <end position="71"/>
    </location>
</feature>
<dbReference type="AlphaFoldDB" id="A0A179DKW8"/>
<feature type="compositionally biased region" description="Basic and acidic residues" evidence="1">
    <location>
        <begin position="24"/>
        <end position="33"/>
    </location>
</feature>